<gene>
    <name evidence="1" type="ORF">XpruCFBP8353_22950</name>
    <name evidence="2" type="ORF">XpruCFBP8354_22960</name>
</gene>
<evidence type="ECO:0000313" key="1">
    <source>
        <dbReference type="EMBL" id="PKV10537.1"/>
    </source>
</evidence>
<dbReference type="Proteomes" id="UP000233720">
    <property type="component" value="Unassembled WGS sequence"/>
</dbReference>
<accession>A0A2N3RDH1</accession>
<keyword evidence="4" id="KW-1185">Reference proteome</keyword>
<evidence type="ECO:0000313" key="2">
    <source>
        <dbReference type="EMBL" id="PKV14818.1"/>
    </source>
</evidence>
<evidence type="ECO:0000313" key="4">
    <source>
        <dbReference type="Proteomes" id="UP000233748"/>
    </source>
</evidence>
<comment type="caution">
    <text evidence="1">The sequence shown here is derived from an EMBL/GenBank/DDBJ whole genome shotgun (WGS) entry which is preliminary data.</text>
</comment>
<dbReference type="EMBL" id="PHKV01000050">
    <property type="protein sequence ID" value="PKV10537.1"/>
    <property type="molecule type" value="Genomic_DNA"/>
</dbReference>
<dbReference type="AlphaFoldDB" id="A0A2N3RDH1"/>
<protein>
    <submittedName>
        <fullName evidence="1">Uncharacterized protein</fullName>
    </submittedName>
</protein>
<sequence length="62" mass="7128">MWNGSTQKSVNDTLRRVKSAVQQNPGYKVVYEFPNAKVEAEARKFIRDSGYDSFVSTRVRSQ</sequence>
<organism evidence="1 3">
    <name type="scientific">Xanthomonas prunicola</name>
    <dbReference type="NCBI Taxonomy" id="2053930"/>
    <lineage>
        <taxon>Bacteria</taxon>
        <taxon>Pseudomonadati</taxon>
        <taxon>Pseudomonadota</taxon>
        <taxon>Gammaproteobacteria</taxon>
        <taxon>Lysobacterales</taxon>
        <taxon>Lysobacteraceae</taxon>
        <taxon>Xanthomonas</taxon>
    </lineage>
</organism>
<name>A0A2N3RDH1_9XANT</name>
<proteinExistence type="predicted"/>
<evidence type="ECO:0000313" key="3">
    <source>
        <dbReference type="Proteomes" id="UP000233720"/>
    </source>
</evidence>
<dbReference type="EMBL" id="PHKW01000044">
    <property type="protein sequence ID" value="PKV14818.1"/>
    <property type="molecule type" value="Genomic_DNA"/>
</dbReference>
<reference evidence="3 4" key="1">
    <citation type="submission" date="2017-11" db="EMBL/GenBank/DDBJ databases">
        <title>Xanthomonas prunicola sp. nov., a novel pathogen that affects nectarine (Prunus persica var. nectarine) trees.</title>
        <authorList>
            <person name="Lopez M."/>
            <person name="Lopez-Soriano P."/>
            <person name="Garita-Cambronero J."/>
            <person name="Beltran C."/>
            <person name="Taghouti G."/>
            <person name="Portier P."/>
            <person name="Cubero J."/>
            <person name="Fischer-Le Saux M."/>
            <person name="Marco-Noales E."/>
        </authorList>
    </citation>
    <scope>NUCLEOTIDE SEQUENCE [LARGE SCALE GENOMIC DNA]</scope>
    <source>
        <strain evidence="1 3">CFBP8353</strain>
        <strain evidence="2 4">CFBP8354</strain>
    </source>
</reference>
<dbReference type="Proteomes" id="UP000233748">
    <property type="component" value="Unassembled WGS sequence"/>
</dbReference>